<comment type="caution">
    <text evidence="2">The sequence shown here is derived from an EMBL/GenBank/DDBJ whole genome shotgun (WGS) entry which is preliminary data.</text>
</comment>
<dbReference type="PANTHER" id="PTHR34310">
    <property type="entry name" value="DUF427 DOMAIN PROTEIN (AFU_ORTHOLOGUE AFUA_3G02220)"/>
    <property type="match status" value="1"/>
</dbReference>
<reference evidence="3" key="1">
    <citation type="journal article" date="2019" name="Int. J. Syst. Evol. Microbiol.">
        <title>The Global Catalogue of Microorganisms (GCM) 10K type strain sequencing project: providing services to taxonomists for standard genome sequencing and annotation.</title>
        <authorList>
            <consortium name="The Broad Institute Genomics Platform"/>
            <consortium name="The Broad Institute Genome Sequencing Center for Infectious Disease"/>
            <person name="Wu L."/>
            <person name="Ma J."/>
        </authorList>
    </citation>
    <scope>NUCLEOTIDE SEQUENCE [LARGE SCALE GENOMIC DNA]</scope>
    <source>
        <strain evidence="3">CGMCC 4.7242</strain>
    </source>
</reference>
<evidence type="ECO:0000313" key="2">
    <source>
        <dbReference type="EMBL" id="MFD1914317.1"/>
    </source>
</evidence>
<proteinExistence type="predicted"/>
<protein>
    <submittedName>
        <fullName evidence="2">DUF427 domain-containing protein</fullName>
    </submittedName>
</protein>
<dbReference type="Gene3D" id="2.170.150.40">
    <property type="entry name" value="Domain of unknown function (DUF427)"/>
    <property type="match status" value="1"/>
</dbReference>
<organism evidence="2 3">
    <name type="scientific">Halodurantibacterium flavum</name>
    <dbReference type="NCBI Taxonomy" id="1382802"/>
    <lineage>
        <taxon>Bacteria</taxon>
        <taxon>Pseudomonadati</taxon>
        <taxon>Pseudomonadota</taxon>
        <taxon>Alphaproteobacteria</taxon>
        <taxon>Rhodobacterales</taxon>
        <taxon>Paracoccaceae</taxon>
        <taxon>Halodurantibacterium</taxon>
    </lineage>
</organism>
<keyword evidence="3" id="KW-1185">Reference proteome</keyword>
<dbReference type="EMBL" id="JBHUGH010000037">
    <property type="protein sequence ID" value="MFD1914317.1"/>
    <property type="molecule type" value="Genomic_DNA"/>
</dbReference>
<dbReference type="Proteomes" id="UP001597353">
    <property type="component" value="Unassembled WGS sequence"/>
</dbReference>
<dbReference type="InterPro" id="IPR038694">
    <property type="entry name" value="DUF427_sf"/>
</dbReference>
<dbReference type="RefSeq" id="WP_390265578.1">
    <property type="nucleotide sequence ID" value="NZ_JBHUGH010000037.1"/>
</dbReference>
<gene>
    <name evidence="2" type="ORF">ACFSGJ_19110</name>
</gene>
<accession>A0ABW4SCG5</accession>
<dbReference type="PANTHER" id="PTHR34310:SF9">
    <property type="entry name" value="BLR5716 PROTEIN"/>
    <property type="match status" value="1"/>
</dbReference>
<evidence type="ECO:0000313" key="3">
    <source>
        <dbReference type="Proteomes" id="UP001597353"/>
    </source>
</evidence>
<dbReference type="InterPro" id="IPR007361">
    <property type="entry name" value="DUF427"/>
</dbReference>
<evidence type="ECO:0000259" key="1">
    <source>
        <dbReference type="Pfam" id="PF04248"/>
    </source>
</evidence>
<name>A0ABW4SCG5_9RHOB</name>
<sequence>MTRDLVIRKAEGTWVVRAGGAVIAESVNGLEVIEAGLAPVIYFPREDVAMAFLDRSDSRTRCPRKGEASYFNLVAKSATIPDACWSYEDPLPGAERIGGYLSFYPDRVTVERV</sequence>
<feature type="domain" description="DUF427" evidence="1">
    <location>
        <begin position="15"/>
        <end position="106"/>
    </location>
</feature>
<dbReference type="Pfam" id="PF04248">
    <property type="entry name" value="NTP_transf_9"/>
    <property type="match status" value="1"/>
</dbReference>